<organism evidence="8 9">
    <name type="scientific">Danaus chrysippus</name>
    <name type="common">African queen</name>
    <dbReference type="NCBI Taxonomy" id="151541"/>
    <lineage>
        <taxon>Eukaryota</taxon>
        <taxon>Metazoa</taxon>
        <taxon>Ecdysozoa</taxon>
        <taxon>Arthropoda</taxon>
        <taxon>Hexapoda</taxon>
        <taxon>Insecta</taxon>
        <taxon>Pterygota</taxon>
        <taxon>Neoptera</taxon>
        <taxon>Endopterygota</taxon>
        <taxon>Lepidoptera</taxon>
        <taxon>Glossata</taxon>
        <taxon>Ditrysia</taxon>
        <taxon>Papilionoidea</taxon>
        <taxon>Nymphalidae</taxon>
        <taxon>Danainae</taxon>
        <taxon>Danaini</taxon>
        <taxon>Danaina</taxon>
        <taxon>Danaus</taxon>
        <taxon>Anosia</taxon>
    </lineage>
</organism>
<dbReference type="PANTHER" id="PTHR12675:SF6">
    <property type="entry name" value="ZINC FINGER CCCH DOMAIN-CONTAINING PROTEIN 10"/>
    <property type="match status" value="1"/>
</dbReference>
<keyword evidence="9" id="KW-1185">Reference proteome</keyword>
<dbReference type="SMART" id="SM00356">
    <property type="entry name" value="ZnF_C3H1"/>
    <property type="match status" value="2"/>
</dbReference>
<evidence type="ECO:0000256" key="5">
    <source>
        <dbReference type="PROSITE-ProRule" id="PRU00723"/>
    </source>
</evidence>
<dbReference type="AlphaFoldDB" id="A0A8J2Q571"/>
<protein>
    <submittedName>
        <fullName evidence="8">(African queen) hypothetical protein</fullName>
    </submittedName>
</protein>
<keyword evidence="3 5" id="KW-0863">Zinc-finger</keyword>
<keyword evidence="4 5" id="KW-0862">Zinc</keyword>
<comment type="caution">
    <text evidence="8">The sequence shown here is derived from an EMBL/GenBank/DDBJ whole genome shotgun (WGS) entry which is preliminary data.</text>
</comment>
<name>A0A8J2Q571_9NEOP</name>
<feature type="region of interest" description="Disordered" evidence="6">
    <location>
        <begin position="391"/>
        <end position="469"/>
    </location>
</feature>
<dbReference type="EMBL" id="CAKASE010000043">
    <property type="protein sequence ID" value="CAG9558123.1"/>
    <property type="molecule type" value="Genomic_DNA"/>
</dbReference>
<feature type="zinc finger region" description="C3H1-type" evidence="5">
    <location>
        <begin position="29"/>
        <end position="56"/>
    </location>
</feature>
<feature type="region of interest" description="Disordered" evidence="6">
    <location>
        <begin position="134"/>
        <end position="177"/>
    </location>
</feature>
<dbReference type="Gene3D" id="3.30.1370.210">
    <property type="match status" value="1"/>
</dbReference>
<reference evidence="8" key="1">
    <citation type="submission" date="2021-09" db="EMBL/GenBank/DDBJ databases">
        <authorList>
            <person name="Martin H S."/>
        </authorList>
    </citation>
    <scope>NUCLEOTIDE SEQUENCE</scope>
</reference>
<evidence type="ECO:0000256" key="6">
    <source>
        <dbReference type="SAM" id="MobiDB-lite"/>
    </source>
</evidence>
<dbReference type="OrthoDB" id="250836at2759"/>
<dbReference type="GO" id="GO:0003723">
    <property type="term" value="F:RNA binding"/>
    <property type="evidence" value="ECO:0007669"/>
    <property type="project" value="TreeGrafter"/>
</dbReference>
<feature type="zinc finger region" description="C3H1-type" evidence="5">
    <location>
        <begin position="61"/>
        <end position="88"/>
    </location>
</feature>
<feature type="compositionally biased region" description="Low complexity" evidence="6">
    <location>
        <begin position="428"/>
        <end position="437"/>
    </location>
</feature>
<keyword evidence="1 5" id="KW-0479">Metal-binding</keyword>
<evidence type="ECO:0000313" key="9">
    <source>
        <dbReference type="Proteomes" id="UP000789524"/>
    </source>
</evidence>
<dbReference type="SUPFAM" id="SSF90229">
    <property type="entry name" value="CCCH zinc finger"/>
    <property type="match status" value="1"/>
</dbReference>
<dbReference type="InterPro" id="IPR000571">
    <property type="entry name" value="Znf_CCCH"/>
</dbReference>
<dbReference type="GO" id="GO:0043484">
    <property type="term" value="P:regulation of RNA splicing"/>
    <property type="evidence" value="ECO:0007669"/>
    <property type="project" value="TreeGrafter"/>
</dbReference>
<feature type="compositionally biased region" description="Pro residues" evidence="6">
    <location>
        <begin position="151"/>
        <end position="172"/>
    </location>
</feature>
<evidence type="ECO:0000259" key="7">
    <source>
        <dbReference type="PROSITE" id="PS50103"/>
    </source>
</evidence>
<proteinExistence type="predicted"/>
<dbReference type="InterPro" id="IPR036855">
    <property type="entry name" value="Znf_CCCH_sf"/>
</dbReference>
<accession>A0A8J2Q571</accession>
<evidence type="ECO:0000256" key="2">
    <source>
        <dbReference type="ARBA" id="ARBA00022737"/>
    </source>
</evidence>
<dbReference type="GO" id="GO:0008270">
    <property type="term" value="F:zinc ion binding"/>
    <property type="evidence" value="ECO:0007669"/>
    <property type="project" value="UniProtKB-KW"/>
</dbReference>
<feature type="domain" description="C3H1-type" evidence="7">
    <location>
        <begin position="29"/>
        <end position="56"/>
    </location>
</feature>
<dbReference type="PANTHER" id="PTHR12675">
    <property type="entry name" value="MUSCLEBLIND-LIKE PROTEIN"/>
    <property type="match status" value="1"/>
</dbReference>
<sequence>MSNNNDKSSRQPSLSGQLDASPGKSVDNDKSTQICRDFIWGLCNKGAQCRYRHELDFEAMKKTLKFCHDFQNPSGCTREHCNYLHTSKEEESLFFATGTLPRVLAERHANITVSSAETIPQIALFIQESLSGAPPPPPPCTFPVPTVSPMAPRPTLPLQQMPPPPPPPPPPNSSTVAPAQTNRILAVPPPPPTPSFPITQPPPPIPMFDASRPPPVIPAMAINKTGPQKRPSSDDTALRSDLSTVSVCKMLKTDDLKTEDVQCDLCLQREIRIQYYRQKMERIREEDECQSLVFKKKLMEYQKLKDILRTLIDSDLFKLVEESLGGMFSAGPKQNHDQFWLQFMEYMFSKTRSFESSSVHVEESLRTLSTTPRRSHQSPDILQTLTEILGSSSERSVSESSGDSAHASGTNGVSTFRRFNRPRLEALRPPSGVGPASPGAPPPYPSVMGPPPPPPPRTAARRLPTSRRT</sequence>
<dbReference type="Proteomes" id="UP000789524">
    <property type="component" value="Unassembled WGS sequence"/>
</dbReference>
<evidence type="ECO:0000256" key="1">
    <source>
        <dbReference type="ARBA" id="ARBA00022723"/>
    </source>
</evidence>
<feature type="compositionally biased region" description="Pro residues" evidence="6">
    <location>
        <begin position="438"/>
        <end position="457"/>
    </location>
</feature>
<feature type="compositionally biased region" description="Low complexity" evidence="6">
    <location>
        <begin position="391"/>
        <end position="404"/>
    </location>
</feature>
<feature type="compositionally biased region" description="Polar residues" evidence="6">
    <location>
        <begin position="1"/>
        <end position="18"/>
    </location>
</feature>
<feature type="region of interest" description="Disordered" evidence="6">
    <location>
        <begin position="1"/>
        <end position="26"/>
    </location>
</feature>
<keyword evidence="2" id="KW-0677">Repeat</keyword>
<evidence type="ECO:0000256" key="4">
    <source>
        <dbReference type="ARBA" id="ARBA00022833"/>
    </source>
</evidence>
<evidence type="ECO:0000256" key="3">
    <source>
        <dbReference type="ARBA" id="ARBA00022771"/>
    </source>
</evidence>
<dbReference type="PROSITE" id="PS50103">
    <property type="entry name" value="ZF_C3H1"/>
    <property type="match status" value="2"/>
</dbReference>
<feature type="domain" description="C3H1-type" evidence="7">
    <location>
        <begin position="61"/>
        <end position="88"/>
    </location>
</feature>
<evidence type="ECO:0000313" key="8">
    <source>
        <dbReference type="EMBL" id="CAG9558123.1"/>
    </source>
</evidence>
<gene>
    <name evidence="8" type="ORF">DCHRY22_LOCUS344</name>
</gene>